<keyword evidence="3" id="KW-0238">DNA-binding</keyword>
<dbReference type="PANTHER" id="PTHR30385">
    <property type="entry name" value="SIGMA FACTOR F FLAGELLAR"/>
    <property type="match status" value="1"/>
</dbReference>
<dbReference type="PRINTS" id="PR00046">
    <property type="entry name" value="SIGMA70FCT"/>
</dbReference>
<protein>
    <submittedName>
        <fullName evidence="6">SigB/SigF/SigG family RNA polymerase sigma factor</fullName>
    </submittedName>
</protein>
<dbReference type="AlphaFoldDB" id="A0A6L5YQW3"/>
<dbReference type="InterPro" id="IPR000943">
    <property type="entry name" value="RNA_pol_sigma70"/>
</dbReference>
<dbReference type="Pfam" id="PF04542">
    <property type="entry name" value="Sigma70_r2"/>
    <property type="match status" value="1"/>
</dbReference>
<organism evidence="6 7">
    <name type="scientific">Roseburia porci</name>
    <dbReference type="NCBI Taxonomy" id="2605790"/>
    <lineage>
        <taxon>Bacteria</taxon>
        <taxon>Bacillati</taxon>
        <taxon>Bacillota</taxon>
        <taxon>Clostridia</taxon>
        <taxon>Lachnospirales</taxon>
        <taxon>Lachnospiraceae</taxon>
        <taxon>Roseburia</taxon>
    </lineage>
</organism>
<evidence type="ECO:0000256" key="3">
    <source>
        <dbReference type="ARBA" id="ARBA00023125"/>
    </source>
</evidence>
<proteinExistence type="predicted"/>
<dbReference type="GO" id="GO:0003677">
    <property type="term" value="F:DNA binding"/>
    <property type="evidence" value="ECO:0007669"/>
    <property type="project" value="UniProtKB-KW"/>
</dbReference>
<keyword evidence="1" id="KW-0805">Transcription regulation</keyword>
<dbReference type="InterPro" id="IPR007627">
    <property type="entry name" value="RNA_pol_sigma70_r2"/>
</dbReference>
<keyword evidence="4" id="KW-0804">Transcription</keyword>
<gene>
    <name evidence="6" type="ORF">FYJ75_04720</name>
</gene>
<keyword evidence="2" id="KW-0731">Sigma factor</keyword>
<evidence type="ECO:0000256" key="1">
    <source>
        <dbReference type="ARBA" id="ARBA00023015"/>
    </source>
</evidence>
<sequence length="247" mass="28687">MEWKQRLHMAQEGNKEIRDELMEENMGLVYLVLKRFGNRGHDMEELFQIGAIGLMKAIERFDLERNLAFSTYAVPMITGEIKRFLRDDGMIHVSRQLKENARKIAIIREELKKTMNHEPTLKELEHATQLSSEEIMLAMGAMAEVDSISRPLTAGAGHEEGSGLTILDQLEDHRETEDRIIDRIAVRQLLDKLDERERQLVELRYMEGKTQAQVAGILGMNQVAVSRLEKKILLHLRQELTYNERYF</sequence>
<dbReference type="GO" id="GO:0016987">
    <property type="term" value="F:sigma factor activity"/>
    <property type="evidence" value="ECO:0007669"/>
    <property type="project" value="UniProtKB-KW"/>
</dbReference>
<reference evidence="6 7" key="1">
    <citation type="submission" date="2019-08" db="EMBL/GenBank/DDBJ databases">
        <title>In-depth cultivation of the pig gut microbiome towards novel bacterial diversity and tailored functional studies.</title>
        <authorList>
            <person name="Wylensek D."/>
            <person name="Hitch T.C.A."/>
            <person name="Clavel T."/>
        </authorList>
    </citation>
    <scope>NUCLEOTIDE SEQUENCE [LARGE SCALE GENOMIC DNA]</scope>
    <source>
        <strain evidence="6 7">MUC/MUC-530-WT-4D</strain>
    </source>
</reference>
<name>A0A6L5YQW3_9FIRM</name>
<dbReference type="CDD" id="cd06171">
    <property type="entry name" value="Sigma70_r4"/>
    <property type="match status" value="1"/>
</dbReference>
<evidence type="ECO:0000313" key="7">
    <source>
        <dbReference type="Proteomes" id="UP000474024"/>
    </source>
</evidence>
<dbReference type="SUPFAM" id="SSF88946">
    <property type="entry name" value="Sigma2 domain of RNA polymerase sigma factors"/>
    <property type="match status" value="1"/>
</dbReference>
<dbReference type="PROSITE" id="PS00715">
    <property type="entry name" value="SIGMA70_1"/>
    <property type="match status" value="1"/>
</dbReference>
<evidence type="ECO:0000313" key="6">
    <source>
        <dbReference type="EMBL" id="MST74339.1"/>
    </source>
</evidence>
<dbReference type="InterPro" id="IPR013324">
    <property type="entry name" value="RNA_pol_sigma_r3/r4-like"/>
</dbReference>
<evidence type="ECO:0000259" key="5">
    <source>
        <dbReference type="PROSITE" id="PS00715"/>
    </source>
</evidence>
<dbReference type="InterPro" id="IPR014322">
    <property type="entry name" value="RNA_pol_sigma-B/F/G"/>
</dbReference>
<dbReference type="NCBIfam" id="TIGR02937">
    <property type="entry name" value="sigma70-ECF"/>
    <property type="match status" value="1"/>
</dbReference>
<dbReference type="InterPro" id="IPR014284">
    <property type="entry name" value="RNA_pol_sigma-70_dom"/>
</dbReference>
<feature type="domain" description="RNA polymerase sigma-70" evidence="5">
    <location>
        <begin position="45"/>
        <end position="58"/>
    </location>
</feature>
<dbReference type="PANTHER" id="PTHR30385:SF4">
    <property type="entry name" value="RNA POLYMERASE SIGMA-E FACTOR"/>
    <property type="match status" value="1"/>
</dbReference>
<comment type="caution">
    <text evidence="6">The sequence shown here is derived from an EMBL/GenBank/DDBJ whole genome shotgun (WGS) entry which is preliminary data.</text>
</comment>
<evidence type="ECO:0000256" key="2">
    <source>
        <dbReference type="ARBA" id="ARBA00023082"/>
    </source>
</evidence>
<keyword evidence="7" id="KW-1185">Reference proteome</keyword>
<dbReference type="NCBIfam" id="TIGR02980">
    <property type="entry name" value="SigBFG"/>
    <property type="match status" value="1"/>
</dbReference>
<dbReference type="Gene3D" id="1.20.120.1810">
    <property type="match status" value="1"/>
</dbReference>
<accession>A0A6L5YQW3</accession>
<dbReference type="InterPro" id="IPR036388">
    <property type="entry name" value="WH-like_DNA-bd_sf"/>
</dbReference>
<dbReference type="Gene3D" id="1.10.10.10">
    <property type="entry name" value="Winged helix-like DNA-binding domain superfamily/Winged helix DNA-binding domain"/>
    <property type="match status" value="2"/>
</dbReference>
<dbReference type="EMBL" id="VUNI01000005">
    <property type="protein sequence ID" value="MST74339.1"/>
    <property type="molecule type" value="Genomic_DNA"/>
</dbReference>
<dbReference type="Proteomes" id="UP000474024">
    <property type="component" value="Unassembled WGS sequence"/>
</dbReference>
<dbReference type="GO" id="GO:0006352">
    <property type="term" value="P:DNA-templated transcription initiation"/>
    <property type="evidence" value="ECO:0007669"/>
    <property type="project" value="InterPro"/>
</dbReference>
<dbReference type="InterPro" id="IPR013325">
    <property type="entry name" value="RNA_pol_sigma_r2"/>
</dbReference>
<dbReference type="Pfam" id="PF04545">
    <property type="entry name" value="Sigma70_r4"/>
    <property type="match status" value="1"/>
</dbReference>
<dbReference type="SUPFAM" id="SSF88659">
    <property type="entry name" value="Sigma3 and sigma4 domains of RNA polymerase sigma factors"/>
    <property type="match status" value="2"/>
</dbReference>
<dbReference type="InterPro" id="IPR007630">
    <property type="entry name" value="RNA_pol_sigma70_r4"/>
</dbReference>
<evidence type="ECO:0000256" key="4">
    <source>
        <dbReference type="ARBA" id="ARBA00023163"/>
    </source>
</evidence>